<feature type="transmembrane region" description="Helical" evidence="4">
    <location>
        <begin position="43"/>
        <end position="63"/>
    </location>
</feature>
<dbReference type="Gene3D" id="1.10.10.60">
    <property type="entry name" value="Homeodomain-like"/>
    <property type="match status" value="2"/>
</dbReference>
<dbReference type="SUPFAM" id="SSF46689">
    <property type="entry name" value="Homeodomain-like"/>
    <property type="match status" value="1"/>
</dbReference>
<dbReference type="SMART" id="SM00342">
    <property type="entry name" value="HTH_ARAC"/>
    <property type="match status" value="1"/>
</dbReference>
<accession>A0ABW6BCB7</accession>
<keyword evidence="4" id="KW-0472">Membrane</keyword>
<evidence type="ECO:0000256" key="2">
    <source>
        <dbReference type="ARBA" id="ARBA00023125"/>
    </source>
</evidence>
<dbReference type="PANTHER" id="PTHR43280">
    <property type="entry name" value="ARAC-FAMILY TRANSCRIPTIONAL REGULATOR"/>
    <property type="match status" value="1"/>
</dbReference>
<keyword evidence="2" id="KW-0238">DNA-binding</keyword>
<organism evidence="6 7">
    <name type="scientific">Sphingobacterium bambusae</name>
    <dbReference type="NCBI Taxonomy" id="662858"/>
    <lineage>
        <taxon>Bacteria</taxon>
        <taxon>Pseudomonadati</taxon>
        <taxon>Bacteroidota</taxon>
        <taxon>Sphingobacteriia</taxon>
        <taxon>Sphingobacteriales</taxon>
        <taxon>Sphingobacteriaceae</taxon>
        <taxon>Sphingobacterium</taxon>
    </lineage>
</organism>
<dbReference type="PANTHER" id="PTHR43280:SF29">
    <property type="entry name" value="ARAC-FAMILY TRANSCRIPTIONAL REGULATOR"/>
    <property type="match status" value="1"/>
</dbReference>
<feature type="domain" description="HTH araC/xylS-type" evidence="5">
    <location>
        <begin position="92"/>
        <end position="200"/>
    </location>
</feature>
<dbReference type="EMBL" id="JBHUPB010000001">
    <property type="protein sequence ID" value="MFD2965806.1"/>
    <property type="molecule type" value="Genomic_DNA"/>
</dbReference>
<dbReference type="Proteomes" id="UP001597525">
    <property type="component" value="Unassembled WGS sequence"/>
</dbReference>
<comment type="caution">
    <text evidence="6">The sequence shown here is derived from an EMBL/GenBank/DDBJ whole genome shotgun (WGS) entry which is preliminary data.</text>
</comment>
<reference evidence="7" key="1">
    <citation type="journal article" date="2019" name="Int. J. Syst. Evol. Microbiol.">
        <title>The Global Catalogue of Microorganisms (GCM) 10K type strain sequencing project: providing services to taxonomists for standard genome sequencing and annotation.</title>
        <authorList>
            <consortium name="The Broad Institute Genomics Platform"/>
            <consortium name="The Broad Institute Genome Sequencing Center for Infectious Disease"/>
            <person name="Wu L."/>
            <person name="Ma J."/>
        </authorList>
    </citation>
    <scope>NUCLEOTIDE SEQUENCE [LARGE SCALE GENOMIC DNA]</scope>
    <source>
        <strain evidence="7">KCTC 22814</strain>
    </source>
</reference>
<dbReference type="PROSITE" id="PS01124">
    <property type="entry name" value="HTH_ARAC_FAMILY_2"/>
    <property type="match status" value="1"/>
</dbReference>
<dbReference type="InterPro" id="IPR009057">
    <property type="entry name" value="Homeodomain-like_sf"/>
</dbReference>
<evidence type="ECO:0000313" key="7">
    <source>
        <dbReference type="Proteomes" id="UP001597525"/>
    </source>
</evidence>
<evidence type="ECO:0000313" key="6">
    <source>
        <dbReference type="EMBL" id="MFD2965806.1"/>
    </source>
</evidence>
<dbReference type="RefSeq" id="WP_320184686.1">
    <property type="nucleotide sequence ID" value="NZ_CP138332.1"/>
</dbReference>
<gene>
    <name evidence="6" type="ORF">ACFS7Y_00275</name>
</gene>
<dbReference type="Pfam" id="PF12833">
    <property type="entry name" value="HTH_18"/>
    <property type="match status" value="1"/>
</dbReference>
<keyword evidence="7" id="KW-1185">Reference proteome</keyword>
<feature type="transmembrane region" description="Helical" evidence="4">
    <location>
        <begin position="13"/>
        <end position="31"/>
    </location>
</feature>
<evidence type="ECO:0000256" key="3">
    <source>
        <dbReference type="ARBA" id="ARBA00023163"/>
    </source>
</evidence>
<evidence type="ECO:0000259" key="5">
    <source>
        <dbReference type="PROSITE" id="PS01124"/>
    </source>
</evidence>
<protein>
    <submittedName>
        <fullName evidence="6">Helix-turn-helix domain-containing protein</fullName>
    </submittedName>
</protein>
<name>A0ABW6BCB7_9SPHI</name>
<keyword evidence="1" id="KW-0805">Transcription regulation</keyword>
<proteinExistence type="predicted"/>
<keyword evidence="4" id="KW-1133">Transmembrane helix</keyword>
<dbReference type="InterPro" id="IPR018060">
    <property type="entry name" value="HTH_AraC"/>
</dbReference>
<keyword evidence="4" id="KW-0812">Transmembrane</keyword>
<keyword evidence="3" id="KW-0804">Transcription</keyword>
<evidence type="ECO:0000256" key="4">
    <source>
        <dbReference type="SAM" id="Phobius"/>
    </source>
</evidence>
<sequence length="207" mass="23791">MLASFTEKIDLKWLQYLLLSVLLLLAVRILSISVTQISSFSPILYFVGIIFLAYASLAQQSIYVTEAMPLHEQEEIVLTKAFHERLTPEQVYELKAWVIRKTQEEKLYLDPGLTLSVLSRHIGISSHELSYVLNQGIGKSFYQFINELRTEEAKSLLLSEENNHLDMLGIAIRAGFNSKTTFYTTFKKLTNQTPKQYLHQHKTPPQP</sequence>
<evidence type="ECO:0000256" key="1">
    <source>
        <dbReference type="ARBA" id="ARBA00023015"/>
    </source>
</evidence>